<evidence type="ECO:0000313" key="2">
    <source>
        <dbReference type="Proteomes" id="UP001338125"/>
    </source>
</evidence>
<proteinExistence type="predicted"/>
<comment type="caution">
    <text evidence="1">The sequence shown here is derived from an EMBL/GenBank/DDBJ whole genome shotgun (WGS) entry which is preliminary data.</text>
</comment>
<protein>
    <submittedName>
        <fullName evidence="1">Uncharacterized protein</fullName>
    </submittedName>
</protein>
<organism evidence="1 2">
    <name type="scientific">Cladobotryum mycophilum</name>
    <dbReference type="NCBI Taxonomy" id="491253"/>
    <lineage>
        <taxon>Eukaryota</taxon>
        <taxon>Fungi</taxon>
        <taxon>Dikarya</taxon>
        <taxon>Ascomycota</taxon>
        <taxon>Pezizomycotina</taxon>
        <taxon>Sordariomycetes</taxon>
        <taxon>Hypocreomycetidae</taxon>
        <taxon>Hypocreales</taxon>
        <taxon>Hypocreaceae</taxon>
        <taxon>Cladobotryum</taxon>
    </lineage>
</organism>
<dbReference type="Proteomes" id="UP001338125">
    <property type="component" value="Unassembled WGS sequence"/>
</dbReference>
<sequence length="162" mass="18113">MFILHTPLTGKQFTAGRLSMAARLQPWIKLRRDGELILNAKDTGAAYTELQIALPEAQLPSKEAIFHTMRSLGYHIPITLSRRMAAMLYQSQLQQSVQQSAQQELCHQASPQLEGGRKKHFTNAVHLADKTQASSLSTMRQTITIKTSVKTLSLKAKGRMQN</sequence>
<gene>
    <name evidence="1" type="ORF">PT974_01200</name>
</gene>
<keyword evidence="2" id="KW-1185">Reference proteome</keyword>
<reference evidence="1 2" key="1">
    <citation type="submission" date="2024-01" db="EMBL/GenBank/DDBJ databases">
        <title>Complete genome of Cladobotryum mycophilum ATHUM6906.</title>
        <authorList>
            <person name="Christinaki A.C."/>
            <person name="Myridakis A.I."/>
            <person name="Kouvelis V.N."/>
        </authorList>
    </citation>
    <scope>NUCLEOTIDE SEQUENCE [LARGE SCALE GENOMIC DNA]</scope>
    <source>
        <strain evidence="1 2">ATHUM6906</strain>
    </source>
</reference>
<evidence type="ECO:0000313" key="1">
    <source>
        <dbReference type="EMBL" id="KAK5998817.1"/>
    </source>
</evidence>
<dbReference type="EMBL" id="JAVFKD010000001">
    <property type="protein sequence ID" value="KAK5998817.1"/>
    <property type="molecule type" value="Genomic_DNA"/>
</dbReference>
<name>A0ABR0T325_9HYPO</name>
<accession>A0ABR0T325</accession>